<evidence type="ECO:0000256" key="7">
    <source>
        <dbReference type="ARBA" id="ARBA00023163"/>
    </source>
</evidence>
<proteinExistence type="predicted"/>
<dbReference type="GO" id="GO:0003677">
    <property type="term" value="F:DNA binding"/>
    <property type="evidence" value="ECO:0007669"/>
    <property type="project" value="UniProtKB-KW"/>
</dbReference>
<evidence type="ECO:0000259" key="10">
    <source>
        <dbReference type="PROSITE" id="PS50982"/>
    </source>
</evidence>
<dbReference type="Proteomes" id="UP000195402">
    <property type="component" value="Unassembled WGS sequence"/>
</dbReference>
<comment type="caution">
    <text evidence="12">The sequence shown here is derived from an EMBL/GenBank/DDBJ whole genome shotgun (WGS) entry which is preliminary data.</text>
</comment>
<dbReference type="FunCoup" id="A0A200QLM1">
    <property type="interactions" value="355"/>
</dbReference>
<dbReference type="Pfam" id="PF07496">
    <property type="entry name" value="zf-CW"/>
    <property type="match status" value="1"/>
</dbReference>
<dbReference type="SMART" id="SM00391">
    <property type="entry name" value="MBD"/>
    <property type="match status" value="1"/>
</dbReference>
<evidence type="ECO:0000256" key="3">
    <source>
        <dbReference type="ARBA" id="ARBA00022771"/>
    </source>
</evidence>
<organism evidence="12 13">
    <name type="scientific">Macleaya cordata</name>
    <name type="common">Five-seeded plume-poppy</name>
    <name type="synonym">Bocconia cordata</name>
    <dbReference type="NCBI Taxonomy" id="56857"/>
    <lineage>
        <taxon>Eukaryota</taxon>
        <taxon>Viridiplantae</taxon>
        <taxon>Streptophyta</taxon>
        <taxon>Embryophyta</taxon>
        <taxon>Tracheophyta</taxon>
        <taxon>Spermatophyta</taxon>
        <taxon>Magnoliopsida</taxon>
        <taxon>Ranunculales</taxon>
        <taxon>Papaveraceae</taxon>
        <taxon>Papaveroideae</taxon>
        <taxon>Macleaya</taxon>
    </lineage>
</organism>
<dbReference type="PANTHER" id="PTHR12396:SF10">
    <property type="entry name" value="METHYL-CPG-BINDING DOMAIN-CONTAINING PROTEIN 1-RELATED"/>
    <property type="match status" value="1"/>
</dbReference>
<dbReference type="InParanoid" id="A0A200QLM1"/>
<evidence type="ECO:0000256" key="5">
    <source>
        <dbReference type="ARBA" id="ARBA00023015"/>
    </source>
</evidence>
<dbReference type="InterPro" id="IPR016177">
    <property type="entry name" value="DNA-bd_dom_sf"/>
</dbReference>
<evidence type="ECO:0000313" key="13">
    <source>
        <dbReference type="Proteomes" id="UP000195402"/>
    </source>
</evidence>
<feature type="region of interest" description="Disordered" evidence="9">
    <location>
        <begin position="1"/>
        <end position="22"/>
    </location>
</feature>
<sequence length="173" mass="19956">MKVEGQGTPRNQERSRESSTSAYAVQCGKCFKWRLISTQEEYETIREKFIENPWFCDKKSNVSCEDPSDIEYDNTRTWVIDKPNLPKSPAGFKRGLTMRKDYSRMDSFYVVPTGKKVRSPAEVEKFIDANPKYEGVGKDLNFTTPKIMEDTIPRNVEATNSSKRMKTSKVDDD</sequence>
<dbReference type="GO" id="GO:0005634">
    <property type="term" value="C:nucleus"/>
    <property type="evidence" value="ECO:0007669"/>
    <property type="project" value="UniProtKB-SubCell"/>
</dbReference>
<keyword evidence="6" id="KW-0238">DNA-binding</keyword>
<feature type="region of interest" description="Disordered" evidence="9">
    <location>
        <begin position="151"/>
        <end position="173"/>
    </location>
</feature>
<dbReference type="OMA" id="NCLKWRV"/>
<evidence type="ECO:0000256" key="9">
    <source>
        <dbReference type="SAM" id="MobiDB-lite"/>
    </source>
</evidence>
<evidence type="ECO:0000256" key="6">
    <source>
        <dbReference type="ARBA" id="ARBA00023125"/>
    </source>
</evidence>
<dbReference type="InterPro" id="IPR011124">
    <property type="entry name" value="Znf_CW"/>
</dbReference>
<reference evidence="12 13" key="1">
    <citation type="journal article" date="2017" name="Mol. Plant">
        <title>The Genome of Medicinal Plant Macleaya cordata Provides New Insights into Benzylisoquinoline Alkaloids Metabolism.</title>
        <authorList>
            <person name="Liu X."/>
            <person name="Liu Y."/>
            <person name="Huang P."/>
            <person name="Ma Y."/>
            <person name="Qing Z."/>
            <person name="Tang Q."/>
            <person name="Cao H."/>
            <person name="Cheng P."/>
            <person name="Zheng Y."/>
            <person name="Yuan Z."/>
            <person name="Zhou Y."/>
            <person name="Liu J."/>
            <person name="Tang Z."/>
            <person name="Zhuo Y."/>
            <person name="Zhang Y."/>
            <person name="Yu L."/>
            <person name="Huang J."/>
            <person name="Yang P."/>
            <person name="Peng Q."/>
            <person name="Zhang J."/>
            <person name="Jiang W."/>
            <person name="Zhang Z."/>
            <person name="Lin K."/>
            <person name="Ro D.K."/>
            <person name="Chen X."/>
            <person name="Xiong X."/>
            <person name="Shang Y."/>
            <person name="Huang S."/>
            <person name="Zeng J."/>
        </authorList>
    </citation>
    <scope>NUCLEOTIDE SEQUENCE [LARGE SCALE GENOMIC DNA]</scope>
    <source>
        <strain evidence="13">cv. BLH2017</strain>
        <tissue evidence="12">Root</tissue>
    </source>
</reference>
<dbReference type="PROSITE" id="PS51050">
    <property type="entry name" value="ZF_CW"/>
    <property type="match status" value="1"/>
</dbReference>
<keyword evidence="5" id="KW-0805">Transcription regulation</keyword>
<protein>
    <submittedName>
        <fullName evidence="12">Methyl-CpG DNA binding</fullName>
    </submittedName>
</protein>
<name>A0A200QLM1_MACCD</name>
<evidence type="ECO:0000256" key="2">
    <source>
        <dbReference type="ARBA" id="ARBA00022723"/>
    </source>
</evidence>
<comment type="subcellular location">
    <subcellularLocation>
        <location evidence="1">Nucleus</location>
    </subcellularLocation>
</comment>
<dbReference type="SUPFAM" id="SSF54171">
    <property type="entry name" value="DNA-binding domain"/>
    <property type="match status" value="1"/>
</dbReference>
<evidence type="ECO:0000313" key="12">
    <source>
        <dbReference type="EMBL" id="OVA11398.1"/>
    </source>
</evidence>
<evidence type="ECO:0000256" key="1">
    <source>
        <dbReference type="ARBA" id="ARBA00004123"/>
    </source>
</evidence>
<dbReference type="PANTHER" id="PTHR12396">
    <property type="entry name" value="METHYL-CPG BINDING PROTEIN, MBD"/>
    <property type="match status" value="1"/>
</dbReference>
<keyword evidence="4" id="KW-0862">Zinc</keyword>
<keyword evidence="13" id="KW-1185">Reference proteome</keyword>
<dbReference type="InterPro" id="IPR001739">
    <property type="entry name" value="Methyl_CpG_DNA-bd"/>
</dbReference>
<keyword evidence="3" id="KW-0863">Zinc-finger</keyword>
<dbReference type="EMBL" id="MVGT01001696">
    <property type="protein sequence ID" value="OVA11398.1"/>
    <property type="molecule type" value="Genomic_DNA"/>
</dbReference>
<dbReference type="OrthoDB" id="10072024at2759"/>
<evidence type="ECO:0000256" key="4">
    <source>
        <dbReference type="ARBA" id="ARBA00022833"/>
    </source>
</evidence>
<keyword evidence="7" id="KW-0804">Transcription</keyword>
<dbReference type="Gene3D" id="3.30.890.10">
    <property type="entry name" value="Methyl-cpg-binding Protein 2, Chain A"/>
    <property type="match status" value="1"/>
</dbReference>
<keyword evidence="8" id="KW-0539">Nucleus</keyword>
<dbReference type="Gene3D" id="3.30.40.100">
    <property type="match status" value="1"/>
</dbReference>
<keyword evidence="2" id="KW-0479">Metal-binding</keyword>
<dbReference type="GO" id="GO:0008270">
    <property type="term" value="F:zinc ion binding"/>
    <property type="evidence" value="ECO:0007669"/>
    <property type="project" value="UniProtKB-KW"/>
</dbReference>
<dbReference type="PROSITE" id="PS50982">
    <property type="entry name" value="MBD"/>
    <property type="match status" value="1"/>
</dbReference>
<dbReference type="Pfam" id="PF01429">
    <property type="entry name" value="MBD"/>
    <property type="match status" value="1"/>
</dbReference>
<evidence type="ECO:0000259" key="11">
    <source>
        <dbReference type="PROSITE" id="PS51050"/>
    </source>
</evidence>
<dbReference type="AlphaFoldDB" id="A0A200QLM1"/>
<gene>
    <name evidence="12" type="ORF">BVC80_9003g12</name>
</gene>
<feature type="domain" description="CW-type" evidence="11">
    <location>
        <begin position="17"/>
        <end position="72"/>
    </location>
</feature>
<evidence type="ECO:0000256" key="8">
    <source>
        <dbReference type="ARBA" id="ARBA00023242"/>
    </source>
</evidence>
<accession>A0A200QLM1</accession>
<dbReference type="STRING" id="56857.A0A200QLM1"/>
<feature type="domain" description="MBD" evidence="10">
    <location>
        <begin position="78"/>
        <end position="147"/>
    </location>
</feature>